<evidence type="ECO:0000256" key="2">
    <source>
        <dbReference type="ARBA" id="ARBA00006050"/>
    </source>
</evidence>
<evidence type="ECO:0000256" key="3">
    <source>
        <dbReference type="ARBA" id="ARBA00022514"/>
    </source>
</evidence>
<keyword evidence="5" id="KW-0732">Signal</keyword>
<reference evidence="9 10" key="1">
    <citation type="journal article" date="2013" name="Proc. Natl. Acad. Sci. U.S.A.">
        <title>The king cobra genome reveals dynamic gene evolution and adaptation in the snake venom system.</title>
        <authorList>
            <person name="Vonk F.J."/>
            <person name="Casewell N.R."/>
            <person name="Henkel C.V."/>
            <person name="Heimberg A.M."/>
            <person name="Jansen H.J."/>
            <person name="McCleary R.J."/>
            <person name="Kerkkamp H.M."/>
            <person name="Vos R.A."/>
            <person name="Guerreiro I."/>
            <person name="Calvete J.J."/>
            <person name="Wuster W."/>
            <person name="Woods A.E."/>
            <person name="Logan J.M."/>
            <person name="Harrison R.A."/>
            <person name="Castoe T.A."/>
            <person name="de Koning A.P."/>
            <person name="Pollock D.D."/>
            <person name="Yandell M."/>
            <person name="Calderon D."/>
            <person name="Renjifo C."/>
            <person name="Currier R.B."/>
            <person name="Salgado D."/>
            <person name="Pla D."/>
            <person name="Sanz L."/>
            <person name="Hyder A.S."/>
            <person name="Ribeiro J.M."/>
            <person name="Arntzen J.W."/>
            <person name="van den Thillart G.E."/>
            <person name="Boetzer M."/>
            <person name="Pirovano W."/>
            <person name="Dirks R.P."/>
            <person name="Spaink H.P."/>
            <person name="Duboule D."/>
            <person name="McGlinn E."/>
            <person name="Kini R.M."/>
            <person name="Richardson M.K."/>
        </authorList>
    </citation>
    <scope>NUCLEOTIDE SEQUENCE</scope>
    <source>
        <tissue evidence="9">Blood</tissue>
    </source>
</reference>
<proteinExistence type="inferred from homology"/>
<dbReference type="AlphaFoldDB" id="V8NQG4"/>
<evidence type="ECO:0000313" key="9">
    <source>
        <dbReference type="EMBL" id="ETE64484.1"/>
    </source>
</evidence>
<dbReference type="InterPro" id="IPR009079">
    <property type="entry name" value="4_helix_cytokine-like_core"/>
</dbReference>
<dbReference type="GO" id="GO:0005615">
    <property type="term" value="C:extracellular space"/>
    <property type="evidence" value="ECO:0007669"/>
    <property type="project" value="UniProtKB-KW"/>
</dbReference>
<evidence type="ECO:0000256" key="6">
    <source>
        <dbReference type="ARBA" id="ARBA00023157"/>
    </source>
</evidence>
<keyword evidence="10" id="KW-1185">Reference proteome</keyword>
<dbReference type="OrthoDB" id="9426569at2759"/>
<evidence type="ECO:0000256" key="4">
    <source>
        <dbReference type="ARBA" id="ARBA00022525"/>
    </source>
</evidence>
<comment type="caution">
    <text evidence="9">The sequence shown here is derived from an EMBL/GenBank/DDBJ whole genome shotgun (WGS) entry which is preliminary data.</text>
</comment>
<comment type="subcellular location">
    <subcellularLocation>
        <location evidence="1">Secreted</location>
    </subcellularLocation>
</comment>
<evidence type="ECO:0000313" key="10">
    <source>
        <dbReference type="Proteomes" id="UP000018936"/>
    </source>
</evidence>
<dbReference type="GO" id="GO:0005125">
    <property type="term" value="F:cytokine activity"/>
    <property type="evidence" value="ECO:0007669"/>
    <property type="project" value="UniProtKB-KW"/>
</dbReference>
<evidence type="ECO:0000256" key="8">
    <source>
        <dbReference type="RuleBase" id="RU003453"/>
    </source>
</evidence>
<keyword evidence="3 8" id="KW-0202">Cytokine</keyword>
<dbReference type="Pfam" id="PF02372">
    <property type="entry name" value="IL15"/>
    <property type="match status" value="1"/>
</dbReference>
<evidence type="ECO:0000256" key="1">
    <source>
        <dbReference type="ARBA" id="ARBA00004613"/>
    </source>
</evidence>
<sequence length="174" mass="20698">MQSLHSPRNFRETCCWSAFKCFVNETLLLKPAHSQNEKVFNTTLSRIQFSQRNVQHLLCNSESDCDKNCYPCANYPKQPETKFLEDFKTLLQRLYRRNNLEWLKNSLLHLKMSSGDKLYTPTNIEYLVKMNCERMAIKCFMKEVEVLEEENQDNKSITDIIRHIQKNIHAIWTT</sequence>
<evidence type="ECO:0000256" key="7">
    <source>
        <dbReference type="ARBA" id="ARBA00045924"/>
    </source>
</evidence>
<evidence type="ECO:0000256" key="5">
    <source>
        <dbReference type="ARBA" id="ARBA00022729"/>
    </source>
</evidence>
<dbReference type="GO" id="GO:0006955">
    <property type="term" value="P:immune response"/>
    <property type="evidence" value="ECO:0007669"/>
    <property type="project" value="InterPro"/>
</dbReference>
<accession>V8NQG4</accession>
<dbReference type="Gene3D" id="1.20.1250.70">
    <property type="entry name" value="Interleukin-15/Interleukin-21"/>
    <property type="match status" value="2"/>
</dbReference>
<dbReference type="PANTHER" id="PTHR14356">
    <property type="entry name" value="INTERLEUKIN-15-RELATED"/>
    <property type="match status" value="1"/>
</dbReference>
<dbReference type="Proteomes" id="UP000018936">
    <property type="component" value="Unassembled WGS sequence"/>
</dbReference>
<organism evidence="9 10">
    <name type="scientific">Ophiophagus hannah</name>
    <name type="common">King cobra</name>
    <name type="synonym">Naja hannah</name>
    <dbReference type="NCBI Taxonomy" id="8665"/>
    <lineage>
        <taxon>Eukaryota</taxon>
        <taxon>Metazoa</taxon>
        <taxon>Chordata</taxon>
        <taxon>Craniata</taxon>
        <taxon>Vertebrata</taxon>
        <taxon>Euteleostomi</taxon>
        <taxon>Lepidosauria</taxon>
        <taxon>Squamata</taxon>
        <taxon>Bifurcata</taxon>
        <taxon>Unidentata</taxon>
        <taxon>Episquamata</taxon>
        <taxon>Toxicofera</taxon>
        <taxon>Serpentes</taxon>
        <taxon>Colubroidea</taxon>
        <taxon>Elapidae</taxon>
        <taxon>Elapinae</taxon>
        <taxon>Ophiophagus</taxon>
    </lineage>
</organism>
<keyword evidence="6" id="KW-1015">Disulfide bond</keyword>
<name>V8NQG4_OPHHA</name>
<protein>
    <recommendedName>
        <fullName evidence="8">Interleukin</fullName>
    </recommendedName>
</protein>
<dbReference type="GO" id="GO:0005126">
    <property type="term" value="F:cytokine receptor binding"/>
    <property type="evidence" value="ECO:0007669"/>
    <property type="project" value="InterPro"/>
</dbReference>
<comment type="similarity">
    <text evidence="2 8">Belongs to the IL-15/IL-21 family.</text>
</comment>
<gene>
    <name evidence="9" type="ORF">L345_09748</name>
</gene>
<dbReference type="EMBL" id="AZIM01002230">
    <property type="protein sequence ID" value="ETE64484.1"/>
    <property type="molecule type" value="Genomic_DNA"/>
</dbReference>
<dbReference type="GO" id="GO:0045954">
    <property type="term" value="P:positive regulation of natural killer cell mediated cytotoxicity"/>
    <property type="evidence" value="ECO:0007669"/>
    <property type="project" value="TreeGrafter"/>
</dbReference>
<dbReference type="PANTHER" id="PTHR14356:SF2">
    <property type="entry name" value="INTERLEUKIN-21"/>
    <property type="match status" value="1"/>
</dbReference>
<keyword evidence="4" id="KW-0964">Secreted</keyword>
<dbReference type="InterPro" id="IPR003443">
    <property type="entry name" value="IL-15/IL-21_fam"/>
</dbReference>
<comment type="function">
    <text evidence="7">Cytokine with immunoregulatory activity. May promote the transition between innate and adaptive immunity. Induces the production of IgG(1) and IgG(3) in B-cells. Implicated in the generation and maintenance of T follicular helper (Tfh) cells and the formation of germinal-centers. Together with IL6, control the early generation of Tfh cells and are critical for an effective antibody response to acute viral infection. May play a role in proliferation and maturation of natural killer (NK) cells in synergy with IL15. May regulate proliferation of mature B- and T-cells in response to activating stimuli. In synergy with IL15 and IL18 stimulates interferon gamma production in T-cells and NK cells. During T-cell mediated immune response may inhibit dendritic cells (DC) activation and maturation.</text>
</comment>
<feature type="non-terminal residue" evidence="9">
    <location>
        <position position="174"/>
    </location>
</feature>
<dbReference type="SUPFAM" id="SSF47266">
    <property type="entry name" value="4-helical cytokines"/>
    <property type="match status" value="2"/>
</dbReference>